<dbReference type="Proteomes" id="UP001595974">
    <property type="component" value="Unassembled WGS sequence"/>
</dbReference>
<keyword evidence="4" id="KW-1185">Reference proteome</keyword>
<comment type="similarity">
    <text evidence="1">Belongs to the transposase IS21/IS408/IS1162 family.</text>
</comment>
<dbReference type="Gene3D" id="3.30.420.10">
    <property type="entry name" value="Ribonuclease H-like superfamily/Ribonuclease H"/>
    <property type="match status" value="1"/>
</dbReference>
<dbReference type="Pfam" id="PF22483">
    <property type="entry name" value="Mu-transpos_C_2"/>
    <property type="match status" value="1"/>
</dbReference>
<comment type="caution">
    <text evidence="3">The sequence shown here is derived from an EMBL/GenBank/DDBJ whole genome shotgun (WGS) entry which is preliminary data.</text>
</comment>
<dbReference type="PANTHER" id="PTHR35004">
    <property type="entry name" value="TRANSPOSASE RV3428C-RELATED"/>
    <property type="match status" value="1"/>
</dbReference>
<dbReference type="RefSeq" id="WP_232516573.1">
    <property type="nucleotide sequence ID" value="NZ_JBHSOG010000023.1"/>
</dbReference>
<name>A0ABW1AP40_9RHOO</name>
<evidence type="ECO:0000259" key="2">
    <source>
        <dbReference type="PROSITE" id="PS50994"/>
    </source>
</evidence>
<dbReference type="PANTHER" id="PTHR35004:SF6">
    <property type="entry name" value="TRANSPOSASE"/>
    <property type="match status" value="1"/>
</dbReference>
<feature type="domain" description="Integrase catalytic" evidence="2">
    <location>
        <begin position="151"/>
        <end position="329"/>
    </location>
</feature>
<dbReference type="SUPFAM" id="SSF53098">
    <property type="entry name" value="Ribonuclease H-like"/>
    <property type="match status" value="1"/>
</dbReference>
<protein>
    <submittedName>
        <fullName evidence="3">IS21 family transposase</fullName>
    </submittedName>
</protein>
<proteinExistence type="inferred from homology"/>
<reference evidence="4" key="1">
    <citation type="journal article" date="2019" name="Int. J. Syst. Evol. Microbiol.">
        <title>The Global Catalogue of Microorganisms (GCM) 10K type strain sequencing project: providing services to taxonomists for standard genome sequencing and annotation.</title>
        <authorList>
            <consortium name="The Broad Institute Genomics Platform"/>
            <consortium name="The Broad Institute Genome Sequencing Center for Infectious Disease"/>
            <person name="Wu L."/>
            <person name="Ma J."/>
        </authorList>
    </citation>
    <scope>NUCLEOTIDE SEQUENCE [LARGE SCALE GENOMIC DNA]</scope>
    <source>
        <strain evidence="4">SHR3</strain>
    </source>
</reference>
<dbReference type="InterPro" id="IPR036397">
    <property type="entry name" value="RNaseH_sf"/>
</dbReference>
<dbReference type="NCBIfam" id="NF033546">
    <property type="entry name" value="transpos_IS21"/>
    <property type="match status" value="1"/>
</dbReference>
<gene>
    <name evidence="3" type="primary">istA</name>
    <name evidence="3" type="ORF">ACFPTN_06820</name>
</gene>
<dbReference type="InterPro" id="IPR054353">
    <property type="entry name" value="IstA-like_C"/>
</dbReference>
<dbReference type="EMBL" id="JBHSOG010000023">
    <property type="protein sequence ID" value="MFC5769082.1"/>
    <property type="molecule type" value="Genomic_DNA"/>
</dbReference>
<dbReference type="InterPro" id="IPR001584">
    <property type="entry name" value="Integrase_cat-core"/>
</dbReference>
<accession>A0ABW1AP40</accession>
<evidence type="ECO:0000313" key="3">
    <source>
        <dbReference type="EMBL" id="MFC5769082.1"/>
    </source>
</evidence>
<sequence length="471" mass="52432">MERESVVSDVDALPGPRARERIGVTVSGLKPDTEGDVIGREQWGAIQARRASGATVSAIAREFDLDRKTVRRCLKQADWRPYGRERHAASVLDAHRSWLVERAPQVNYSARILYQELRAQRDFAGSYETVKLAVRPLRTQACLASLTQRRFETGPGEQAQVDWGQITVRFGDARTTVHVFVMTLGYSRRAYAEGFLHERIGDLLAAHERAFAHFGGRCEFLLYDRMRTVVLGTVTDADGKRRPTLNATFAAFADHWSFTPRLCRPYRAQTKGKVESGVKYLKRNFVPGRTFADLDDFNQQLVGWQAEVADQRIHGTTHQRPIERFADEVSVLVPTAGQASFLQAMVRTRVVADDWLVSIDGNRYSVPFGLIGQTVEVVRAGGSWLIRHRGRLVAEHPVLAGRAQLSVCPQHDPGAAMRNARKHHVGPAAASGPADGLWRAPDTLMVEVRDLALYDTLLEAGAFGDSAREVA</sequence>
<dbReference type="InterPro" id="IPR012337">
    <property type="entry name" value="RNaseH-like_sf"/>
</dbReference>
<evidence type="ECO:0000256" key="1">
    <source>
        <dbReference type="ARBA" id="ARBA00009277"/>
    </source>
</evidence>
<organism evidence="3 4">
    <name type="scientific">Thauera sinica</name>
    <dbReference type="NCBI Taxonomy" id="2665146"/>
    <lineage>
        <taxon>Bacteria</taxon>
        <taxon>Pseudomonadati</taxon>
        <taxon>Pseudomonadota</taxon>
        <taxon>Betaproteobacteria</taxon>
        <taxon>Rhodocyclales</taxon>
        <taxon>Zoogloeaceae</taxon>
        <taxon>Thauera</taxon>
    </lineage>
</organism>
<dbReference type="PROSITE" id="PS50994">
    <property type="entry name" value="INTEGRASE"/>
    <property type="match status" value="1"/>
</dbReference>
<dbReference type="Pfam" id="PF00665">
    <property type="entry name" value="rve"/>
    <property type="match status" value="1"/>
</dbReference>
<evidence type="ECO:0000313" key="4">
    <source>
        <dbReference type="Proteomes" id="UP001595974"/>
    </source>
</evidence>